<dbReference type="Pfam" id="PF13229">
    <property type="entry name" value="Beta_helix"/>
    <property type="match status" value="1"/>
</dbReference>
<feature type="domain" description="Right handed beta helix" evidence="4">
    <location>
        <begin position="311"/>
        <end position="402"/>
    </location>
</feature>
<evidence type="ECO:0000259" key="3">
    <source>
        <dbReference type="Pfam" id="PF12708"/>
    </source>
</evidence>
<dbReference type="RefSeq" id="WP_193496970.1">
    <property type="nucleotide sequence ID" value="NZ_CP063169.1"/>
</dbReference>
<name>A0A7M1SRV3_9MICO</name>
<dbReference type="Gene3D" id="2.160.20.10">
    <property type="entry name" value="Single-stranded right-handed beta-helix, Pectin lyase-like"/>
    <property type="match status" value="2"/>
</dbReference>
<feature type="chain" id="PRO_5032768115" evidence="2">
    <location>
        <begin position="35"/>
        <end position="636"/>
    </location>
</feature>
<dbReference type="PROSITE" id="PS51318">
    <property type="entry name" value="TAT"/>
    <property type="match status" value="1"/>
</dbReference>
<dbReference type="KEGG" id="halt:IM660_17035"/>
<evidence type="ECO:0000313" key="6">
    <source>
        <dbReference type="Proteomes" id="UP000593758"/>
    </source>
</evidence>
<sequence length="636" mass="68789">MDDHTSRRNILGAGLAGLAASTAAVTLGALPAAADPGNGNGNGHGNGNGNGQGNGNGNGGNPHAGNSTTSSVLSWVSIHDYKDQVTNQADPEEDWDWTAAIQAAIDENAGRVIYFPNSSPRYLVSDYIAMRSNTSLIGDGDSLIYFTIPIEDTDDIHVRGGFFRLREQAVMDDPTGTFSYDITVRSLSFESLEQQRNGVFKLVNARRVTIADCTFVNCGAAFVCHELEMNNSYVRANAGESGDPAVEAGFSPDSTDDLCEDIFFVNNHVDGVEYFVMALRLNFVKRAVITGNICRFGQISWWGGGARKGEGGEKHFLRRCLQFTIANNYLHQNNGAIYGNNGSEITVTGNMCEYSIDTAIDMEGCQNFTVDGNTVKYAGNFCYSVFYGCRNGVFSNNVAIQGPAAANMGPVGQQKGLEVFRQIASFDDATPEQYAIRGNTFRWDGDTDFGVVRLDNYGDVTISDNYFENVIIDGVAGHSKANQSLVNNEFRFTNASSANDVYIALGRQSVGGRSCLVRDNRIQIENADAAAIPIMVIQHRSDSAAMSLIDRNVIDAQTDIAIAYGDLRTGTRNDGQAFTMRENVLASGSIANLSRGGKTDVLLESNRDWDLGEAAWVEEPDTERYTSLKTGLSVMG</sequence>
<dbReference type="EMBL" id="CP063169">
    <property type="protein sequence ID" value="QOR70286.1"/>
    <property type="molecule type" value="Genomic_DNA"/>
</dbReference>
<feature type="domain" description="Rhamnogalacturonase A/B/Epimerase-like pectate lyase" evidence="3">
    <location>
        <begin position="89"/>
        <end position="141"/>
    </location>
</feature>
<dbReference type="SUPFAM" id="SSF51126">
    <property type="entry name" value="Pectin lyase-like"/>
    <property type="match status" value="2"/>
</dbReference>
<feature type="region of interest" description="Disordered" evidence="1">
    <location>
        <begin position="36"/>
        <end position="69"/>
    </location>
</feature>
<dbReference type="InterPro" id="IPR012334">
    <property type="entry name" value="Pectin_lyas_fold"/>
</dbReference>
<feature type="signal peptide" evidence="2">
    <location>
        <begin position="1"/>
        <end position="34"/>
    </location>
</feature>
<reference evidence="5 6" key="1">
    <citation type="submission" date="2020-10" db="EMBL/GenBank/DDBJ databases">
        <title>Haloactinobacterium sp. RN3S43, a bacterium isolated from saline soil.</title>
        <authorList>
            <person name="Sun J.-Q."/>
        </authorList>
    </citation>
    <scope>NUCLEOTIDE SEQUENCE [LARGE SCALE GENOMIC DNA]</scope>
    <source>
        <strain evidence="5 6">RN3S43</strain>
    </source>
</reference>
<dbReference type="InterPro" id="IPR039448">
    <property type="entry name" value="Beta_helix"/>
</dbReference>
<dbReference type="Pfam" id="PF12708">
    <property type="entry name" value="Pect-lyase_RHGA_epim"/>
    <property type="match status" value="1"/>
</dbReference>
<evidence type="ECO:0000313" key="5">
    <source>
        <dbReference type="EMBL" id="QOR70286.1"/>
    </source>
</evidence>
<keyword evidence="2" id="KW-0732">Signal</keyword>
<evidence type="ECO:0000259" key="4">
    <source>
        <dbReference type="Pfam" id="PF13229"/>
    </source>
</evidence>
<dbReference type="InterPro" id="IPR006311">
    <property type="entry name" value="TAT_signal"/>
</dbReference>
<dbReference type="InterPro" id="IPR024535">
    <property type="entry name" value="RHGA/B-epi-like_pectate_lyase"/>
</dbReference>
<evidence type="ECO:0000256" key="2">
    <source>
        <dbReference type="SAM" id="SignalP"/>
    </source>
</evidence>
<evidence type="ECO:0000256" key="1">
    <source>
        <dbReference type="SAM" id="MobiDB-lite"/>
    </source>
</evidence>
<proteinExistence type="predicted"/>
<accession>A0A7M1SRV3</accession>
<protein>
    <submittedName>
        <fullName evidence="5">Right-handed parallel beta-helix repeat-containing protein</fullName>
    </submittedName>
</protein>
<gene>
    <name evidence="5" type="ORF">IM660_17035</name>
</gene>
<keyword evidence="6" id="KW-1185">Reference proteome</keyword>
<dbReference type="AlphaFoldDB" id="A0A7M1SRV3"/>
<dbReference type="InterPro" id="IPR011050">
    <property type="entry name" value="Pectin_lyase_fold/virulence"/>
</dbReference>
<dbReference type="Proteomes" id="UP000593758">
    <property type="component" value="Chromosome"/>
</dbReference>
<organism evidence="5 6">
    <name type="scientific">Ruania alkalisoli</name>
    <dbReference type="NCBI Taxonomy" id="2779775"/>
    <lineage>
        <taxon>Bacteria</taxon>
        <taxon>Bacillati</taxon>
        <taxon>Actinomycetota</taxon>
        <taxon>Actinomycetes</taxon>
        <taxon>Micrococcales</taxon>
        <taxon>Ruaniaceae</taxon>
        <taxon>Ruania</taxon>
    </lineage>
</organism>
<feature type="compositionally biased region" description="Gly residues" evidence="1">
    <location>
        <begin position="38"/>
        <end position="62"/>
    </location>
</feature>